<sequence length="100" mass="11088">MEYLLWCRLKLKFSSMASLTVESEVFLWSSTANIAITKDTPVSEIVSQWENAVQVMIQHEVPPASIKALKEHFQGKDPAVILRKLNEAADTSNVSSPKGA</sequence>
<gene>
    <name evidence="1" type="ORF">C6Y45_12055</name>
</gene>
<reference evidence="1 2" key="1">
    <citation type="submission" date="2018-03" db="EMBL/GenBank/DDBJ databases">
        <title>Alkalicoccus saliphilus sp. nov., isolated from a mineral pool.</title>
        <authorList>
            <person name="Zhao B."/>
        </authorList>
    </citation>
    <scope>NUCLEOTIDE SEQUENCE [LARGE SCALE GENOMIC DNA]</scope>
    <source>
        <strain evidence="1 2">6AG</strain>
    </source>
</reference>
<dbReference type="EMBL" id="PZJJ01000021">
    <property type="protein sequence ID" value="PTL38253.1"/>
    <property type="molecule type" value="Genomic_DNA"/>
</dbReference>
<dbReference type="AlphaFoldDB" id="A0A2T4U4D0"/>
<keyword evidence="2" id="KW-1185">Reference proteome</keyword>
<evidence type="ECO:0000313" key="1">
    <source>
        <dbReference type="EMBL" id="PTL38253.1"/>
    </source>
</evidence>
<evidence type="ECO:0000313" key="2">
    <source>
        <dbReference type="Proteomes" id="UP000240509"/>
    </source>
</evidence>
<dbReference type="RefSeq" id="WP_107585482.1">
    <property type="nucleotide sequence ID" value="NZ_PZJJ01000021.1"/>
</dbReference>
<name>A0A2T4U4D0_9BACI</name>
<protein>
    <submittedName>
        <fullName evidence="1">Uncharacterized protein</fullName>
    </submittedName>
</protein>
<accession>A0A2T4U4D0</accession>
<organism evidence="1 2">
    <name type="scientific">Alkalicoccus saliphilus</name>
    <dbReference type="NCBI Taxonomy" id="200989"/>
    <lineage>
        <taxon>Bacteria</taxon>
        <taxon>Bacillati</taxon>
        <taxon>Bacillota</taxon>
        <taxon>Bacilli</taxon>
        <taxon>Bacillales</taxon>
        <taxon>Bacillaceae</taxon>
        <taxon>Alkalicoccus</taxon>
    </lineage>
</organism>
<comment type="caution">
    <text evidence="1">The sequence shown here is derived from an EMBL/GenBank/DDBJ whole genome shotgun (WGS) entry which is preliminary data.</text>
</comment>
<dbReference type="Proteomes" id="UP000240509">
    <property type="component" value="Unassembled WGS sequence"/>
</dbReference>
<proteinExistence type="predicted"/>